<sequence>MDLLSTEKIRAEVEEFEDFVADYTTQLEKILKGQFDEEQRKSARAEIDAQLAPAAESATATTIRNALKAPSVKSKLQSQKEKSGVVDYSRWEHFKEDDEDNQATSDILAEVKDAENSKAADIVSSPSKGNKWREDQIERVQKHSEASRREGNDLFKTKKYPEAIEAYSKSVRALLEPESITASEKKNDPFDFLEKYRQPIGKLPVNPMIYTNRALCYINLNMWNEAEADCTAALELDPTNVKGLWRRVIAREKLHKLDKLAECLSDLNVLQDIVEEYEKAKKAGNKNVIAPAVTLKEVTTLRCGIEKDLNAATKLDKVARKLEGDGIVAVLKGILASIDEKKLTTQGAAQSAFSAALKYLCQLISGPDAQKAKDAMQVSGLLEKCSSASVLNPTTIQHVVPMLLASCQGHAENSRLVGKEIVNIVKSLVLGLPLPNTATLVSTLNLLAILTTDETCLSSFVKLDLDLGCKFAATVLLSLRDETDKTVQAGKTYGLSLLDAAFNQQPRGASTLVHKWGLTPNLVVPAIVVCIKTHLEPSCKLINTIIGLTGLASRVLVVDHHADALLDVLLAELKPKSKDVIKTQLVLVTAHNILIHTSHSITPILIKYSTVSTVIPYFKHPDLFAPTMSILSRLLKQNSNHVLSQIDGWWDELPILSILNDKVNHKELRGPALRILIEWIRLQKSRVAEWKKTGGFECLANIIKSEMETTDTPRDEFVVGNAALCVGDCTLTSSHAETFLKMGVVEDLIKLLRIMKDVSAQRNVAVSCAKLCQVDETGKVLDCVRSLSGIELLHSLSNKITV</sequence>
<dbReference type="STRING" id="1806994.A0A507BZS5"/>
<dbReference type="GeneID" id="42005517"/>
<organism evidence="3 4">
    <name type="scientific">Synchytrium microbalum</name>
    <dbReference type="NCBI Taxonomy" id="1806994"/>
    <lineage>
        <taxon>Eukaryota</taxon>
        <taxon>Fungi</taxon>
        <taxon>Fungi incertae sedis</taxon>
        <taxon>Chytridiomycota</taxon>
        <taxon>Chytridiomycota incertae sedis</taxon>
        <taxon>Chytridiomycetes</taxon>
        <taxon>Synchytriales</taxon>
        <taxon>Synchytriaceae</taxon>
        <taxon>Synchytrium</taxon>
    </lineage>
</organism>
<keyword evidence="1 2" id="KW-0802">TPR repeat</keyword>
<dbReference type="SMART" id="SM00028">
    <property type="entry name" value="TPR"/>
    <property type="match status" value="2"/>
</dbReference>
<protein>
    <submittedName>
        <fullName evidence="3">Uncharacterized protein</fullName>
    </submittedName>
</protein>
<dbReference type="SUPFAM" id="SSF48371">
    <property type="entry name" value="ARM repeat"/>
    <property type="match status" value="1"/>
</dbReference>
<dbReference type="InterPro" id="IPR016024">
    <property type="entry name" value="ARM-type_fold"/>
</dbReference>
<keyword evidence="4" id="KW-1185">Reference proteome</keyword>
<dbReference type="EMBL" id="QEAO01000028">
    <property type="protein sequence ID" value="TPX32618.1"/>
    <property type="molecule type" value="Genomic_DNA"/>
</dbReference>
<dbReference type="InterPro" id="IPR019734">
    <property type="entry name" value="TPR_rpt"/>
</dbReference>
<reference evidence="3 4" key="1">
    <citation type="journal article" date="2019" name="Sci. Rep.">
        <title>Comparative genomics of chytrid fungi reveal insights into the obligate biotrophic and pathogenic lifestyle of Synchytrium endobioticum.</title>
        <authorList>
            <person name="van de Vossenberg B.T.L.H."/>
            <person name="Warris S."/>
            <person name="Nguyen H.D.T."/>
            <person name="van Gent-Pelzer M.P.E."/>
            <person name="Joly D.L."/>
            <person name="van de Geest H.C."/>
            <person name="Bonants P.J.M."/>
            <person name="Smith D.S."/>
            <person name="Levesque C.A."/>
            <person name="van der Lee T.A.J."/>
        </authorList>
    </citation>
    <scope>NUCLEOTIDE SEQUENCE [LARGE SCALE GENOMIC DNA]</scope>
    <source>
        <strain evidence="3 4">JEL517</strain>
    </source>
</reference>
<proteinExistence type="predicted"/>
<evidence type="ECO:0000313" key="3">
    <source>
        <dbReference type="EMBL" id="TPX32618.1"/>
    </source>
</evidence>
<dbReference type="OrthoDB" id="629492at2759"/>
<dbReference type="PROSITE" id="PS50005">
    <property type="entry name" value="TPR"/>
    <property type="match status" value="1"/>
</dbReference>
<evidence type="ECO:0000256" key="2">
    <source>
        <dbReference type="PROSITE-ProRule" id="PRU00339"/>
    </source>
</evidence>
<dbReference type="AlphaFoldDB" id="A0A507BZS5"/>
<dbReference type="Pfam" id="PF00515">
    <property type="entry name" value="TPR_1"/>
    <property type="match status" value="1"/>
</dbReference>
<dbReference type="InterPro" id="IPR011990">
    <property type="entry name" value="TPR-like_helical_dom_sf"/>
</dbReference>
<name>A0A507BZS5_9FUNG</name>
<comment type="caution">
    <text evidence="3">The sequence shown here is derived from an EMBL/GenBank/DDBJ whole genome shotgun (WGS) entry which is preliminary data.</text>
</comment>
<feature type="repeat" description="TPR" evidence="2">
    <location>
        <begin position="207"/>
        <end position="240"/>
    </location>
</feature>
<dbReference type="InterPro" id="IPR051966">
    <property type="entry name" value="RPAP3"/>
</dbReference>
<dbReference type="Gene3D" id="1.25.40.10">
    <property type="entry name" value="Tetratricopeptide repeat domain"/>
    <property type="match status" value="1"/>
</dbReference>
<dbReference type="RefSeq" id="XP_031023796.1">
    <property type="nucleotide sequence ID" value="XM_031170220.1"/>
</dbReference>
<accession>A0A507BZS5</accession>
<dbReference type="PANTHER" id="PTHR46423:SF1">
    <property type="entry name" value="RNA POLYMERASE II-ASSOCIATED PROTEIN 3"/>
    <property type="match status" value="1"/>
</dbReference>
<gene>
    <name evidence="3" type="ORF">SmJEL517_g04292</name>
</gene>
<dbReference type="PANTHER" id="PTHR46423">
    <property type="entry name" value="RNA POLYMERASE II-ASSOCIATED PROTEIN 3"/>
    <property type="match status" value="1"/>
</dbReference>
<dbReference type="Proteomes" id="UP000319731">
    <property type="component" value="Unassembled WGS sequence"/>
</dbReference>
<dbReference type="Gene3D" id="1.25.10.10">
    <property type="entry name" value="Leucine-rich Repeat Variant"/>
    <property type="match status" value="1"/>
</dbReference>
<dbReference type="SUPFAM" id="SSF48452">
    <property type="entry name" value="TPR-like"/>
    <property type="match status" value="1"/>
</dbReference>
<dbReference type="GO" id="GO:0101031">
    <property type="term" value="C:protein folding chaperone complex"/>
    <property type="evidence" value="ECO:0007669"/>
    <property type="project" value="TreeGrafter"/>
</dbReference>
<evidence type="ECO:0000256" key="1">
    <source>
        <dbReference type="ARBA" id="ARBA00022803"/>
    </source>
</evidence>
<evidence type="ECO:0000313" key="4">
    <source>
        <dbReference type="Proteomes" id="UP000319731"/>
    </source>
</evidence>
<dbReference type="InterPro" id="IPR011989">
    <property type="entry name" value="ARM-like"/>
</dbReference>